<dbReference type="GO" id="GO:0016020">
    <property type="term" value="C:membrane"/>
    <property type="evidence" value="ECO:0007669"/>
    <property type="project" value="UniProtKB-SubCell"/>
</dbReference>
<evidence type="ECO:0000256" key="3">
    <source>
        <dbReference type="ARBA" id="ARBA00022989"/>
    </source>
</evidence>
<dbReference type="GO" id="GO:0005506">
    <property type="term" value="F:iron ion binding"/>
    <property type="evidence" value="ECO:0007669"/>
    <property type="project" value="InterPro"/>
</dbReference>
<proteinExistence type="predicted"/>
<dbReference type="InterPro" id="IPR006694">
    <property type="entry name" value="Fatty_acid_hydroxylase"/>
</dbReference>
<feature type="transmembrane region" description="Helical" evidence="5">
    <location>
        <begin position="89"/>
        <end position="109"/>
    </location>
</feature>
<accession>A0A2V3J6U6</accession>
<name>A0A2V3J6U6_9FLOR</name>
<dbReference type="AlphaFoldDB" id="A0A2V3J6U6"/>
<gene>
    <name evidence="7" type="ORF">BWQ96_00254</name>
</gene>
<comment type="caution">
    <text evidence="7">The sequence shown here is derived from an EMBL/GenBank/DDBJ whole genome shotgun (WGS) entry which is preliminary data.</text>
</comment>
<evidence type="ECO:0000259" key="6">
    <source>
        <dbReference type="Pfam" id="PF04116"/>
    </source>
</evidence>
<evidence type="ECO:0000256" key="4">
    <source>
        <dbReference type="ARBA" id="ARBA00023136"/>
    </source>
</evidence>
<dbReference type="PANTHER" id="PTHR11863">
    <property type="entry name" value="STEROL DESATURASE"/>
    <property type="match status" value="1"/>
</dbReference>
<keyword evidence="3 5" id="KW-1133">Transmembrane helix</keyword>
<evidence type="ECO:0000256" key="2">
    <source>
        <dbReference type="ARBA" id="ARBA00022692"/>
    </source>
</evidence>
<feature type="transmembrane region" description="Helical" evidence="5">
    <location>
        <begin position="12"/>
        <end position="31"/>
    </location>
</feature>
<dbReference type="EMBL" id="NBIV01000001">
    <property type="protein sequence ID" value="PXF50094.1"/>
    <property type="molecule type" value="Genomic_DNA"/>
</dbReference>
<organism evidence="7 8">
    <name type="scientific">Gracilariopsis chorda</name>
    <dbReference type="NCBI Taxonomy" id="448386"/>
    <lineage>
        <taxon>Eukaryota</taxon>
        <taxon>Rhodophyta</taxon>
        <taxon>Florideophyceae</taxon>
        <taxon>Rhodymeniophycidae</taxon>
        <taxon>Gracilariales</taxon>
        <taxon>Gracilariaceae</taxon>
        <taxon>Gracilariopsis</taxon>
    </lineage>
</organism>
<dbReference type="GO" id="GO:0008610">
    <property type="term" value="P:lipid biosynthetic process"/>
    <property type="evidence" value="ECO:0007669"/>
    <property type="project" value="InterPro"/>
</dbReference>
<evidence type="ECO:0000256" key="5">
    <source>
        <dbReference type="SAM" id="Phobius"/>
    </source>
</evidence>
<keyword evidence="8" id="KW-1185">Reference proteome</keyword>
<dbReference type="InterPro" id="IPR050307">
    <property type="entry name" value="Sterol_Desaturase_Related"/>
</dbReference>
<feature type="domain" description="Fatty acid hydroxylase" evidence="6">
    <location>
        <begin position="96"/>
        <end position="227"/>
    </location>
</feature>
<evidence type="ECO:0000313" key="8">
    <source>
        <dbReference type="Proteomes" id="UP000247409"/>
    </source>
</evidence>
<evidence type="ECO:0000313" key="7">
    <source>
        <dbReference type="EMBL" id="PXF50094.1"/>
    </source>
</evidence>
<evidence type="ECO:0000256" key="1">
    <source>
        <dbReference type="ARBA" id="ARBA00004370"/>
    </source>
</evidence>
<comment type="subcellular location">
    <subcellularLocation>
        <location evidence="1">Membrane</location>
    </subcellularLocation>
</comment>
<reference evidence="7 8" key="1">
    <citation type="journal article" date="2018" name="Mol. Biol. Evol.">
        <title>Analysis of the draft genome of the red seaweed Gracilariopsis chorda provides insights into genome size evolution in Rhodophyta.</title>
        <authorList>
            <person name="Lee J."/>
            <person name="Yang E.C."/>
            <person name="Graf L."/>
            <person name="Yang J.H."/>
            <person name="Qiu H."/>
            <person name="Zel Zion U."/>
            <person name="Chan C.X."/>
            <person name="Stephens T.G."/>
            <person name="Weber A.P.M."/>
            <person name="Boo G.H."/>
            <person name="Boo S.M."/>
            <person name="Kim K.M."/>
            <person name="Shin Y."/>
            <person name="Jung M."/>
            <person name="Lee S.J."/>
            <person name="Yim H.S."/>
            <person name="Lee J.H."/>
            <person name="Bhattacharya D."/>
            <person name="Yoon H.S."/>
        </authorList>
    </citation>
    <scope>NUCLEOTIDE SEQUENCE [LARGE SCALE GENOMIC DNA]</scope>
    <source>
        <strain evidence="7 8">SKKU-2015</strain>
        <tissue evidence="7">Whole body</tissue>
    </source>
</reference>
<dbReference type="Pfam" id="PF04116">
    <property type="entry name" value="FA_hydroxylase"/>
    <property type="match status" value="1"/>
</dbReference>
<keyword evidence="4 5" id="KW-0472">Membrane</keyword>
<dbReference type="OrthoDB" id="1658724at2759"/>
<dbReference type="GO" id="GO:0004497">
    <property type="term" value="F:monooxygenase activity"/>
    <property type="evidence" value="ECO:0007669"/>
    <property type="project" value="UniProtKB-KW"/>
</dbReference>
<protein>
    <submittedName>
        <fullName evidence="7">Methylsterol monooxygenase 1-3</fullName>
    </submittedName>
</protein>
<sequence length="243" mass="28376">MFVLGCYLSQVGGYFLACIPYVLFDIIRPAFANDYKIQAKTYPSKQQMIQSCKDMMVSFSTVVLPMLIFGGFFIERIGITRDGPIPKPLVMLIQIAYFFLVEDFLNYWFHRWLHLPWLYKHIHSVHHKYDSPFGLVAAYAHPAEVVILAIPTFVGPVAVGPHLYTLMIWQAFRNFEAIDIHSGYEFPYSLKTLFPAYAGTKHHDYHHYMHSGNFASIFTWCDRLYGTDTGYRTYEARRREKEE</sequence>
<keyword evidence="7" id="KW-0503">Monooxygenase</keyword>
<dbReference type="Proteomes" id="UP000247409">
    <property type="component" value="Unassembled WGS sequence"/>
</dbReference>
<feature type="transmembrane region" description="Helical" evidence="5">
    <location>
        <begin position="52"/>
        <end position="74"/>
    </location>
</feature>
<keyword evidence="7" id="KW-0560">Oxidoreductase</keyword>
<keyword evidence="2 5" id="KW-0812">Transmembrane</keyword>
<dbReference type="STRING" id="448386.A0A2V3J6U6"/>